<evidence type="ECO:0000313" key="1">
    <source>
        <dbReference type="EMBL" id="PIR97336.1"/>
    </source>
</evidence>
<dbReference type="EMBL" id="PFAJ01000025">
    <property type="protein sequence ID" value="PIR97336.1"/>
    <property type="molecule type" value="Genomic_DNA"/>
</dbReference>
<name>A0A2H0VE22_9BACT</name>
<evidence type="ECO:0000313" key="2">
    <source>
        <dbReference type="Proteomes" id="UP000230557"/>
    </source>
</evidence>
<dbReference type="Proteomes" id="UP000230557">
    <property type="component" value="Unassembled WGS sequence"/>
</dbReference>
<organism evidence="1 2">
    <name type="scientific">Candidatus Doudnabacteria bacterium CG10_big_fil_rev_8_21_14_0_10_41_10</name>
    <dbReference type="NCBI Taxonomy" id="1974551"/>
    <lineage>
        <taxon>Bacteria</taxon>
        <taxon>Candidatus Doudnaibacteriota</taxon>
    </lineage>
</organism>
<protein>
    <submittedName>
        <fullName evidence="1">Uncharacterized protein</fullName>
    </submittedName>
</protein>
<accession>A0A2H0VE22</accession>
<proteinExistence type="predicted"/>
<sequence>MGNTERFSSGVEAQPREWEILKHQILNNLPRAEQGLNIFGIKSFLKELGLPAKPLVVLDSKGVKALRDLALQFHYQEDFFSSVEFGGAFLSELDVCIVDRNWVEYNSPDKEWIEGVCVHELAHGTRSGYADEEAPPFWEEGFADYIRIRFLERQRQKPKQVPADLPRAGKHLASASLPRVRYRLPEKYGYKDAHNAAVFQISAAAGYGVELLCRRNPRLFPSLCRSRQTPSALAEVRREVDSVQPGLYEKLARLPLTEDAFMNGLGAILKAEESAVQAA</sequence>
<dbReference type="AlphaFoldDB" id="A0A2H0VE22"/>
<gene>
    <name evidence="1" type="ORF">COT91_01920</name>
</gene>
<comment type="caution">
    <text evidence="1">The sequence shown here is derived from an EMBL/GenBank/DDBJ whole genome shotgun (WGS) entry which is preliminary data.</text>
</comment>
<reference evidence="2" key="1">
    <citation type="submission" date="2017-09" db="EMBL/GenBank/DDBJ databases">
        <title>Depth-based differentiation of microbial function through sediment-hosted aquifers and enrichment of novel symbionts in the deep terrestrial subsurface.</title>
        <authorList>
            <person name="Probst A.J."/>
            <person name="Ladd B."/>
            <person name="Jarett J.K."/>
            <person name="Geller-Mcgrath D.E."/>
            <person name="Sieber C.M.K."/>
            <person name="Emerson J.B."/>
            <person name="Anantharaman K."/>
            <person name="Thomas B.C."/>
            <person name="Malmstrom R."/>
            <person name="Stieglmeier M."/>
            <person name="Klingl A."/>
            <person name="Woyke T."/>
            <person name="Ryan C.M."/>
            <person name="Banfield J.F."/>
        </authorList>
    </citation>
    <scope>NUCLEOTIDE SEQUENCE [LARGE SCALE GENOMIC DNA]</scope>
</reference>